<evidence type="ECO:0000313" key="2">
    <source>
        <dbReference type="Proteomes" id="UP001242480"/>
    </source>
</evidence>
<keyword evidence="2" id="KW-1185">Reference proteome</keyword>
<organism evidence="1 2">
    <name type="scientific">Labrys wisconsinensis</name>
    <dbReference type="NCBI Taxonomy" id="425677"/>
    <lineage>
        <taxon>Bacteria</taxon>
        <taxon>Pseudomonadati</taxon>
        <taxon>Pseudomonadota</taxon>
        <taxon>Alphaproteobacteria</taxon>
        <taxon>Hyphomicrobiales</taxon>
        <taxon>Xanthobacteraceae</taxon>
        <taxon>Labrys</taxon>
    </lineage>
</organism>
<sequence length="33" mass="3440">MPPIIDGGAGSATSIMFEVVRDRDPGHDAPACR</sequence>
<gene>
    <name evidence="1" type="ORF">QO011_004167</name>
</gene>
<protein>
    <submittedName>
        <fullName evidence="1">Uncharacterized protein</fullName>
    </submittedName>
</protein>
<dbReference type="EMBL" id="JAUSVX010000008">
    <property type="protein sequence ID" value="MDQ0471144.1"/>
    <property type="molecule type" value="Genomic_DNA"/>
</dbReference>
<evidence type="ECO:0000313" key="1">
    <source>
        <dbReference type="EMBL" id="MDQ0471144.1"/>
    </source>
</evidence>
<comment type="caution">
    <text evidence="1">The sequence shown here is derived from an EMBL/GenBank/DDBJ whole genome shotgun (WGS) entry which is preliminary data.</text>
</comment>
<proteinExistence type="predicted"/>
<dbReference type="Proteomes" id="UP001242480">
    <property type="component" value="Unassembled WGS sequence"/>
</dbReference>
<accession>A0ABU0JA57</accession>
<reference evidence="1 2" key="1">
    <citation type="submission" date="2023-07" db="EMBL/GenBank/DDBJ databases">
        <title>Genomic Encyclopedia of Type Strains, Phase IV (KMG-IV): sequencing the most valuable type-strain genomes for metagenomic binning, comparative biology and taxonomic classification.</title>
        <authorList>
            <person name="Goeker M."/>
        </authorList>
    </citation>
    <scope>NUCLEOTIDE SEQUENCE [LARGE SCALE GENOMIC DNA]</scope>
    <source>
        <strain evidence="1 2">DSM 19619</strain>
    </source>
</reference>
<name>A0ABU0JA57_9HYPH</name>